<dbReference type="PATRIC" id="fig|284581.3.peg.961"/>
<dbReference type="Proteomes" id="UP000037558">
    <property type="component" value="Unassembled WGS sequence"/>
</dbReference>
<reference evidence="2" key="1">
    <citation type="submission" date="2015-08" db="EMBL/GenBank/DDBJ databases">
        <title>Fjat-14210 dsm16467.</title>
        <authorList>
            <person name="Liu B."/>
            <person name="Wang J."/>
            <person name="Zhu Y."/>
            <person name="Liu G."/>
            <person name="Chen Q."/>
            <person name="Chen Z."/>
            <person name="Lan J."/>
            <person name="Che J."/>
            <person name="Ge C."/>
            <person name="Shi H."/>
            <person name="Pan Z."/>
            <person name="Liu X."/>
        </authorList>
    </citation>
    <scope>NUCLEOTIDE SEQUENCE [LARGE SCALE GENOMIC DNA]</scope>
    <source>
        <strain evidence="2">DSM 16467</strain>
    </source>
</reference>
<keyword evidence="2" id="KW-1185">Reference proteome</keyword>
<proteinExistence type="predicted"/>
<dbReference type="EMBL" id="LILC01000002">
    <property type="protein sequence ID" value="KOO50787.1"/>
    <property type="molecule type" value="Genomic_DNA"/>
</dbReference>
<comment type="caution">
    <text evidence="1">The sequence shown here is derived from an EMBL/GenBank/DDBJ whole genome shotgun (WGS) entry which is preliminary data.</text>
</comment>
<gene>
    <name evidence="1" type="ORF">AMD01_03355</name>
</gene>
<name>A0A0M0LIP4_9BACI</name>
<evidence type="ECO:0000313" key="2">
    <source>
        <dbReference type="Proteomes" id="UP000037558"/>
    </source>
</evidence>
<accession>A0A0M0LIP4</accession>
<organism evidence="1 2">
    <name type="scientific">Priestia koreensis</name>
    <dbReference type="NCBI Taxonomy" id="284581"/>
    <lineage>
        <taxon>Bacteria</taxon>
        <taxon>Bacillati</taxon>
        <taxon>Bacillota</taxon>
        <taxon>Bacilli</taxon>
        <taxon>Bacillales</taxon>
        <taxon>Bacillaceae</taxon>
        <taxon>Priestia</taxon>
    </lineage>
</organism>
<sequence>MPKWMRKTLIVLITVCTFGLVTPPEYLYIDEAEASNTNHKENYVQEASPDELAYYYNETPQEETETPKEFVANAMQSIEAQSVEKFGTKIGPKIDDQFRAQVLPQVEQTLTAFVEKYPYLNNLEISEHPAGGYGEKIFHVYDRETGQDLIRFHVRRDHPPKEGYWFNFHYHMADDQFQKHYDLAKIYWNNNEPPKWYS</sequence>
<dbReference type="OrthoDB" id="2435352at2"/>
<evidence type="ECO:0008006" key="3">
    <source>
        <dbReference type="Google" id="ProtNLM"/>
    </source>
</evidence>
<dbReference type="InterPro" id="IPR025616">
    <property type="entry name" value="YpjP"/>
</dbReference>
<dbReference type="Pfam" id="PF14005">
    <property type="entry name" value="YpjP"/>
    <property type="match status" value="1"/>
</dbReference>
<dbReference type="RefSeq" id="WP_053399960.1">
    <property type="nucleotide sequence ID" value="NZ_LILC01000002.1"/>
</dbReference>
<protein>
    <recommendedName>
        <fullName evidence="3">YpjP-like protein</fullName>
    </recommendedName>
</protein>
<evidence type="ECO:0000313" key="1">
    <source>
        <dbReference type="EMBL" id="KOO50787.1"/>
    </source>
</evidence>
<dbReference type="AlphaFoldDB" id="A0A0M0LIP4"/>
<dbReference type="STRING" id="284581.AMD01_03355"/>